<dbReference type="EMBL" id="KV750586">
    <property type="protein sequence ID" value="OCL04152.1"/>
    <property type="molecule type" value="Genomic_DNA"/>
</dbReference>
<evidence type="ECO:0000313" key="1">
    <source>
        <dbReference type="EMBL" id="OCL04152.1"/>
    </source>
</evidence>
<organism evidence="1 2">
    <name type="scientific">Glonium stellatum</name>
    <dbReference type="NCBI Taxonomy" id="574774"/>
    <lineage>
        <taxon>Eukaryota</taxon>
        <taxon>Fungi</taxon>
        <taxon>Dikarya</taxon>
        <taxon>Ascomycota</taxon>
        <taxon>Pezizomycotina</taxon>
        <taxon>Dothideomycetes</taxon>
        <taxon>Pleosporomycetidae</taxon>
        <taxon>Gloniales</taxon>
        <taxon>Gloniaceae</taxon>
        <taxon>Glonium</taxon>
    </lineage>
</organism>
<reference evidence="1 2" key="1">
    <citation type="journal article" date="2016" name="Nat. Commun.">
        <title>Ectomycorrhizal ecology is imprinted in the genome of the dominant symbiotic fungus Cenococcum geophilum.</title>
        <authorList>
            <consortium name="DOE Joint Genome Institute"/>
            <person name="Peter M."/>
            <person name="Kohler A."/>
            <person name="Ohm R.A."/>
            <person name="Kuo A."/>
            <person name="Krutzmann J."/>
            <person name="Morin E."/>
            <person name="Arend M."/>
            <person name="Barry K.W."/>
            <person name="Binder M."/>
            <person name="Choi C."/>
            <person name="Clum A."/>
            <person name="Copeland A."/>
            <person name="Grisel N."/>
            <person name="Haridas S."/>
            <person name="Kipfer T."/>
            <person name="LaButti K."/>
            <person name="Lindquist E."/>
            <person name="Lipzen A."/>
            <person name="Maire R."/>
            <person name="Meier B."/>
            <person name="Mihaltcheva S."/>
            <person name="Molinier V."/>
            <person name="Murat C."/>
            <person name="Poggeler S."/>
            <person name="Quandt C.A."/>
            <person name="Sperisen C."/>
            <person name="Tritt A."/>
            <person name="Tisserant E."/>
            <person name="Crous P.W."/>
            <person name="Henrissat B."/>
            <person name="Nehls U."/>
            <person name="Egli S."/>
            <person name="Spatafora J.W."/>
            <person name="Grigoriev I.V."/>
            <person name="Martin F.M."/>
        </authorList>
    </citation>
    <scope>NUCLEOTIDE SEQUENCE [LARGE SCALE GENOMIC DNA]</scope>
    <source>
        <strain evidence="1 2">CBS 207.34</strain>
    </source>
</reference>
<proteinExistence type="predicted"/>
<dbReference type="Proteomes" id="UP000250140">
    <property type="component" value="Unassembled WGS sequence"/>
</dbReference>
<evidence type="ECO:0000313" key="2">
    <source>
        <dbReference type="Proteomes" id="UP000250140"/>
    </source>
</evidence>
<name>A0A8E2ESM1_9PEZI</name>
<gene>
    <name evidence="1" type="ORF">AOQ84DRAFT_226335</name>
</gene>
<sequence>MYTQIAHPAFPGSERIFRSWWVLVGVGAVGAAALKPKRLDSVLPRSIRPSLAATAARKWLETLITHLHNPPPTSTNLHRF</sequence>
<protein>
    <submittedName>
        <fullName evidence="1">Uncharacterized protein</fullName>
    </submittedName>
</protein>
<dbReference type="AlphaFoldDB" id="A0A8E2ESM1"/>
<accession>A0A8E2ESM1</accession>
<keyword evidence="2" id="KW-1185">Reference proteome</keyword>